<keyword evidence="1" id="KW-0472">Membrane</keyword>
<dbReference type="OrthoDB" id="2414035at2"/>
<dbReference type="PIRSF" id="PIRSF031503">
    <property type="entry name" value="UCP031503_mp"/>
    <property type="match status" value="1"/>
</dbReference>
<proteinExistence type="predicted"/>
<keyword evidence="3" id="KW-1185">Reference proteome</keyword>
<protein>
    <submittedName>
        <fullName evidence="2">Membrane protein</fullName>
    </submittedName>
</protein>
<accession>A0A0R2FER3</accession>
<evidence type="ECO:0000256" key="1">
    <source>
        <dbReference type="SAM" id="Phobius"/>
    </source>
</evidence>
<dbReference type="Pfam" id="PF07907">
    <property type="entry name" value="YibE_F"/>
    <property type="match status" value="1"/>
</dbReference>
<dbReference type="PATRIC" id="fig|1423730.4.peg.1794"/>
<evidence type="ECO:0000313" key="2">
    <source>
        <dbReference type="EMBL" id="KRN23076.1"/>
    </source>
</evidence>
<dbReference type="Proteomes" id="UP000050865">
    <property type="component" value="Unassembled WGS sequence"/>
</dbReference>
<dbReference type="PANTHER" id="PTHR41771">
    <property type="entry name" value="MEMBRANE PROTEIN-RELATED"/>
    <property type="match status" value="1"/>
</dbReference>
<feature type="transmembrane region" description="Helical" evidence="1">
    <location>
        <begin position="171"/>
        <end position="194"/>
    </location>
</feature>
<dbReference type="PANTHER" id="PTHR41771:SF1">
    <property type="entry name" value="MEMBRANE PROTEIN"/>
    <property type="match status" value="1"/>
</dbReference>
<dbReference type="InterPro" id="IPR012507">
    <property type="entry name" value="YibE_F"/>
</dbReference>
<comment type="caution">
    <text evidence="2">The sequence shown here is derived from an EMBL/GenBank/DDBJ whole genome shotgun (WGS) entry which is preliminary data.</text>
</comment>
<sequence length="244" mass="25620">MSTFEALLLALLILMLLVGGKQGFSNFMALLINLVLMVLAVILIAGGFNAIGVAVVIAFIVLATTIFLSTADSNVAATAFVASLLVTVLVLAVIVIGVSLAHVQGFGTEDSEELEGYNLLIGVSFQNILIATALFSTLGAIAEAAVAVAAGMAELGGHATAQGLTKMSGEIIGTALNTLFFGFFGGFAGLFIWFTQLKYPFWQVLNNKIFAGELIQVLFSMIAVTLTVPLTMWVVKTREKGNHA</sequence>
<reference evidence="2 3" key="1">
    <citation type="journal article" date="2015" name="Genome Announc.">
        <title>Expanding the biotechnology potential of lactobacilli through comparative genomics of 213 strains and associated genera.</title>
        <authorList>
            <person name="Sun Z."/>
            <person name="Harris H.M."/>
            <person name="McCann A."/>
            <person name="Guo C."/>
            <person name="Argimon S."/>
            <person name="Zhang W."/>
            <person name="Yang X."/>
            <person name="Jeffery I.B."/>
            <person name="Cooney J.C."/>
            <person name="Kagawa T.F."/>
            <person name="Liu W."/>
            <person name="Song Y."/>
            <person name="Salvetti E."/>
            <person name="Wrobel A."/>
            <person name="Rasinkangas P."/>
            <person name="Parkhill J."/>
            <person name="Rea M.C."/>
            <person name="O'Sullivan O."/>
            <person name="Ritari J."/>
            <person name="Douillard F.P."/>
            <person name="Paul Ross R."/>
            <person name="Yang R."/>
            <person name="Briner A.E."/>
            <person name="Felis G.E."/>
            <person name="de Vos W.M."/>
            <person name="Barrangou R."/>
            <person name="Klaenhammer T.R."/>
            <person name="Caufield P.W."/>
            <person name="Cui Y."/>
            <person name="Zhang H."/>
            <person name="O'Toole P.W."/>
        </authorList>
    </citation>
    <scope>NUCLEOTIDE SEQUENCE [LARGE SCALE GENOMIC DNA]</scope>
    <source>
        <strain evidence="2 3">DSM 22697</strain>
    </source>
</reference>
<organism evidence="2 3">
    <name type="scientific">Lacticaseibacillus camelliae DSM 22697 = JCM 13995</name>
    <dbReference type="NCBI Taxonomy" id="1423730"/>
    <lineage>
        <taxon>Bacteria</taxon>
        <taxon>Bacillati</taxon>
        <taxon>Bacillota</taxon>
        <taxon>Bacilli</taxon>
        <taxon>Lactobacillales</taxon>
        <taxon>Lactobacillaceae</taxon>
        <taxon>Lacticaseibacillus</taxon>
    </lineage>
</organism>
<feature type="transmembrane region" description="Helical" evidence="1">
    <location>
        <begin position="30"/>
        <end position="63"/>
    </location>
</feature>
<feature type="transmembrane region" description="Helical" evidence="1">
    <location>
        <begin position="75"/>
        <end position="103"/>
    </location>
</feature>
<dbReference type="EMBL" id="AYZJ01000029">
    <property type="protein sequence ID" value="KRN23076.1"/>
    <property type="molecule type" value="Genomic_DNA"/>
</dbReference>
<evidence type="ECO:0000313" key="3">
    <source>
        <dbReference type="Proteomes" id="UP000050865"/>
    </source>
</evidence>
<name>A0A0R2FER3_9LACO</name>
<dbReference type="RefSeq" id="WP_054664508.1">
    <property type="nucleotide sequence ID" value="NZ_AYZJ01000029.1"/>
</dbReference>
<dbReference type="InterPro" id="IPR014564">
    <property type="entry name" value="UCP031503_TM"/>
</dbReference>
<feature type="transmembrane region" description="Helical" evidence="1">
    <location>
        <begin position="123"/>
        <end position="150"/>
    </location>
</feature>
<keyword evidence="1" id="KW-1133">Transmembrane helix</keyword>
<keyword evidence="1" id="KW-0812">Transmembrane</keyword>
<gene>
    <name evidence="2" type="ORF">FC75_GL001717</name>
</gene>
<dbReference type="AlphaFoldDB" id="A0A0R2FER3"/>
<dbReference type="STRING" id="1423730.FC75_GL001717"/>
<feature type="transmembrane region" description="Helical" evidence="1">
    <location>
        <begin position="214"/>
        <end position="235"/>
    </location>
</feature>